<evidence type="ECO:0000313" key="1">
    <source>
        <dbReference type="EMBL" id="MBB6034532.1"/>
    </source>
</evidence>
<keyword evidence="2" id="KW-1185">Reference proteome</keyword>
<proteinExistence type="predicted"/>
<comment type="caution">
    <text evidence="1">The sequence shown here is derived from an EMBL/GenBank/DDBJ whole genome shotgun (WGS) entry which is preliminary data.</text>
</comment>
<dbReference type="Proteomes" id="UP000548476">
    <property type="component" value="Unassembled WGS sequence"/>
</dbReference>
<accession>A0A841FLX5</accession>
<dbReference type="InterPro" id="IPR021412">
    <property type="entry name" value="DUF3052"/>
</dbReference>
<sequence length="142" mass="15384">MSATAGQAGEVQSLADRLNIESGQVVMEVGYDDDVAEDLRDAIIERVEELVDEDTDEVVDAVLLWWRDEDGDLVDVLVDVRTSLAESGVVWLLVPKAGRDGHIEPSDIAEAAQTVGLQQTSNVNAGKDWIATRLVSPKGGRR</sequence>
<organism evidence="1 2">
    <name type="scientific">Phytomonospora endophytica</name>
    <dbReference type="NCBI Taxonomy" id="714109"/>
    <lineage>
        <taxon>Bacteria</taxon>
        <taxon>Bacillati</taxon>
        <taxon>Actinomycetota</taxon>
        <taxon>Actinomycetes</taxon>
        <taxon>Micromonosporales</taxon>
        <taxon>Micromonosporaceae</taxon>
        <taxon>Phytomonospora</taxon>
    </lineage>
</organism>
<evidence type="ECO:0008006" key="3">
    <source>
        <dbReference type="Google" id="ProtNLM"/>
    </source>
</evidence>
<evidence type="ECO:0000313" key="2">
    <source>
        <dbReference type="Proteomes" id="UP000548476"/>
    </source>
</evidence>
<dbReference type="Pfam" id="PF11253">
    <property type="entry name" value="DUF3052"/>
    <property type="match status" value="1"/>
</dbReference>
<protein>
    <recommendedName>
        <fullName evidence="3">DUF3052 domain-containing protein</fullName>
    </recommendedName>
</protein>
<name>A0A841FLX5_9ACTN</name>
<dbReference type="EMBL" id="JACHGT010000004">
    <property type="protein sequence ID" value="MBB6034532.1"/>
    <property type="molecule type" value="Genomic_DNA"/>
</dbReference>
<gene>
    <name evidence="1" type="ORF">HNR73_002382</name>
</gene>
<reference evidence="1 2" key="1">
    <citation type="submission" date="2020-08" db="EMBL/GenBank/DDBJ databases">
        <title>Genomic Encyclopedia of Type Strains, Phase IV (KMG-IV): sequencing the most valuable type-strain genomes for metagenomic binning, comparative biology and taxonomic classification.</title>
        <authorList>
            <person name="Goeker M."/>
        </authorList>
    </citation>
    <scope>NUCLEOTIDE SEQUENCE [LARGE SCALE GENOMIC DNA]</scope>
    <source>
        <strain evidence="1 2">YIM 65646</strain>
    </source>
</reference>
<dbReference type="AlphaFoldDB" id="A0A841FLX5"/>
<dbReference type="RefSeq" id="WP_184787379.1">
    <property type="nucleotide sequence ID" value="NZ_BONT01000088.1"/>
</dbReference>